<comment type="similarity">
    <text evidence="1">Belongs to the protein kinase superfamily. RIO-type Ser/Thr kinase family.</text>
</comment>
<dbReference type="EMBL" id="BAABRN010000008">
    <property type="protein sequence ID" value="GAA5501303.1"/>
    <property type="molecule type" value="Genomic_DNA"/>
</dbReference>
<comment type="caution">
    <text evidence="14">The sequence shown here is derived from an EMBL/GenBank/DDBJ whole genome shotgun (WGS) entry which is preliminary data.</text>
</comment>
<dbReference type="InterPro" id="IPR000687">
    <property type="entry name" value="RIO_kinase"/>
</dbReference>
<evidence type="ECO:0000256" key="5">
    <source>
        <dbReference type="ARBA" id="ARBA00022723"/>
    </source>
</evidence>
<comment type="catalytic activity">
    <reaction evidence="10">
        <text>L-threonyl-[protein] + ATP = O-phospho-L-threonyl-[protein] + ADP + H(+)</text>
        <dbReference type="Rhea" id="RHEA:46608"/>
        <dbReference type="Rhea" id="RHEA-COMP:11060"/>
        <dbReference type="Rhea" id="RHEA-COMP:11605"/>
        <dbReference type="ChEBI" id="CHEBI:15378"/>
        <dbReference type="ChEBI" id="CHEBI:30013"/>
        <dbReference type="ChEBI" id="CHEBI:30616"/>
        <dbReference type="ChEBI" id="CHEBI:61977"/>
        <dbReference type="ChEBI" id="CHEBI:456216"/>
        <dbReference type="EC" id="2.7.11.1"/>
    </reaction>
</comment>
<sequence length="295" mass="33787">MSARWSEDQWGESEQRSEFQKIRRKHSKPKGRRRIDDLTAKNTEDIADDTIRRLIDLGHLSEVVAELKSGKEATAYIARSDKGSVLLKIYRDFEARSFKNDAIYREGQVVLDQRAARAMKSRSSKGLEMLQFDWVMSEYAHLWHLWRAGLSVPEPLVGPNVKTYAETVPAVLMRLIGTEDQPAPRLSDARLSPEEARSAWQQAVGGMADMLRLGYAHGDYSTYNLLWWENQVILIDFPQLTTRQNPNFRDLLRRDAESLATSFKRHGIQETGESTLREVQRRALGPAPEPRVVLP</sequence>
<evidence type="ECO:0000313" key="14">
    <source>
        <dbReference type="EMBL" id="GAA5501303.1"/>
    </source>
</evidence>
<evidence type="ECO:0000256" key="8">
    <source>
        <dbReference type="ARBA" id="ARBA00022840"/>
    </source>
</evidence>
<accession>A0ABP9VBB5</accession>
<dbReference type="InterPro" id="IPR018934">
    <property type="entry name" value="RIO_dom"/>
</dbReference>
<evidence type="ECO:0000313" key="15">
    <source>
        <dbReference type="Proteomes" id="UP001458946"/>
    </source>
</evidence>
<feature type="region of interest" description="Disordered" evidence="12">
    <location>
        <begin position="266"/>
        <end position="295"/>
    </location>
</feature>
<protein>
    <recommendedName>
        <fullName evidence="2">non-specific serine/threonine protein kinase</fullName>
        <ecNumber evidence="2">2.7.11.1</ecNumber>
    </recommendedName>
</protein>
<organism evidence="14 15">
    <name type="scientific">Deinococcus xinjiangensis</name>
    <dbReference type="NCBI Taxonomy" id="457454"/>
    <lineage>
        <taxon>Bacteria</taxon>
        <taxon>Thermotogati</taxon>
        <taxon>Deinococcota</taxon>
        <taxon>Deinococci</taxon>
        <taxon>Deinococcales</taxon>
        <taxon>Deinococcaceae</taxon>
        <taxon>Deinococcus</taxon>
    </lineage>
</organism>
<dbReference type="Gene3D" id="1.10.510.10">
    <property type="entry name" value="Transferase(Phosphotransferase) domain 1"/>
    <property type="match status" value="1"/>
</dbReference>
<evidence type="ECO:0000256" key="4">
    <source>
        <dbReference type="ARBA" id="ARBA00022679"/>
    </source>
</evidence>
<evidence type="ECO:0000259" key="13">
    <source>
        <dbReference type="SMART" id="SM00090"/>
    </source>
</evidence>
<dbReference type="InterPro" id="IPR011009">
    <property type="entry name" value="Kinase-like_dom_sf"/>
</dbReference>
<keyword evidence="3" id="KW-0723">Serine/threonine-protein kinase</keyword>
<dbReference type="Gene3D" id="3.30.200.20">
    <property type="entry name" value="Phosphorylase Kinase, domain 1"/>
    <property type="match status" value="1"/>
</dbReference>
<reference evidence="14 15" key="1">
    <citation type="submission" date="2024-02" db="EMBL/GenBank/DDBJ databases">
        <title>Deinococcus xinjiangensis NBRC 107630.</title>
        <authorList>
            <person name="Ichikawa N."/>
            <person name="Katano-Makiyama Y."/>
            <person name="Hidaka K."/>
        </authorList>
    </citation>
    <scope>NUCLEOTIDE SEQUENCE [LARGE SCALE GENOMIC DNA]</scope>
    <source>
        <strain evidence="14 15">NBRC 107630</strain>
    </source>
</reference>
<keyword evidence="7" id="KW-0418">Kinase</keyword>
<dbReference type="RefSeq" id="WP_353541278.1">
    <property type="nucleotide sequence ID" value="NZ_BAABRN010000008.1"/>
</dbReference>
<evidence type="ECO:0000256" key="7">
    <source>
        <dbReference type="ARBA" id="ARBA00022777"/>
    </source>
</evidence>
<proteinExistence type="inferred from homology"/>
<evidence type="ECO:0000256" key="10">
    <source>
        <dbReference type="ARBA" id="ARBA00047899"/>
    </source>
</evidence>
<evidence type="ECO:0000256" key="3">
    <source>
        <dbReference type="ARBA" id="ARBA00022527"/>
    </source>
</evidence>
<evidence type="ECO:0000256" key="6">
    <source>
        <dbReference type="ARBA" id="ARBA00022741"/>
    </source>
</evidence>
<dbReference type="InterPro" id="IPR051272">
    <property type="entry name" value="RIO-type_Ser/Thr_kinase"/>
</dbReference>
<dbReference type="SUPFAM" id="SSF56112">
    <property type="entry name" value="Protein kinase-like (PK-like)"/>
    <property type="match status" value="1"/>
</dbReference>
<keyword evidence="9" id="KW-0460">Magnesium</keyword>
<dbReference type="Proteomes" id="UP001458946">
    <property type="component" value="Unassembled WGS sequence"/>
</dbReference>
<evidence type="ECO:0000256" key="11">
    <source>
        <dbReference type="ARBA" id="ARBA00048679"/>
    </source>
</evidence>
<keyword evidence="8" id="KW-0067">ATP-binding</keyword>
<comment type="catalytic activity">
    <reaction evidence="11">
        <text>L-seryl-[protein] + ATP = O-phospho-L-seryl-[protein] + ADP + H(+)</text>
        <dbReference type="Rhea" id="RHEA:17989"/>
        <dbReference type="Rhea" id="RHEA-COMP:9863"/>
        <dbReference type="Rhea" id="RHEA-COMP:11604"/>
        <dbReference type="ChEBI" id="CHEBI:15378"/>
        <dbReference type="ChEBI" id="CHEBI:29999"/>
        <dbReference type="ChEBI" id="CHEBI:30616"/>
        <dbReference type="ChEBI" id="CHEBI:83421"/>
        <dbReference type="ChEBI" id="CHEBI:456216"/>
        <dbReference type="EC" id="2.7.11.1"/>
    </reaction>
</comment>
<gene>
    <name evidence="14" type="ORF">Dxin01_01035</name>
</gene>
<evidence type="ECO:0000256" key="1">
    <source>
        <dbReference type="ARBA" id="ARBA00009196"/>
    </source>
</evidence>
<keyword evidence="4" id="KW-0808">Transferase</keyword>
<feature type="region of interest" description="Disordered" evidence="12">
    <location>
        <begin position="1"/>
        <end position="32"/>
    </location>
</feature>
<evidence type="ECO:0000256" key="12">
    <source>
        <dbReference type="SAM" id="MobiDB-lite"/>
    </source>
</evidence>
<dbReference type="PANTHER" id="PTHR45723">
    <property type="entry name" value="SERINE/THREONINE-PROTEIN KINASE RIO1"/>
    <property type="match status" value="1"/>
</dbReference>
<dbReference type="SMART" id="SM00090">
    <property type="entry name" value="RIO"/>
    <property type="match status" value="1"/>
</dbReference>
<keyword evidence="5" id="KW-0479">Metal-binding</keyword>
<name>A0ABP9VBB5_9DEIO</name>
<evidence type="ECO:0000256" key="2">
    <source>
        <dbReference type="ARBA" id="ARBA00012513"/>
    </source>
</evidence>
<feature type="compositionally biased region" description="Basic residues" evidence="12">
    <location>
        <begin position="22"/>
        <end position="32"/>
    </location>
</feature>
<keyword evidence="6" id="KW-0547">Nucleotide-binding</keyword>
<feature type="domain" description="RIO kinase" evidence="13">
    <location>
        <begin position="33"/>
        <end position="281"/>
    </location>
</feature>
<dbReference type="EC" id="2.7.11.1" evidence="2"/>
<dbReference type="Pfam" id="PF01163">
    <property type="entry name" value="RIO1"/>
    <property type="match status" value="1"/>
</dbReference>
<evidence type="ECO:0000256" key="9">
    <source>
        <dbReference type="ARBA" id="ARBA00022842"/>
    </source>
</evidence>
<keyword evidence="15" id="KW-1185">Reference proteome</keyword>